<name>A0A8T1TLS7_9STRA</name>
<accession>A0A8T1TLS7</accession>
<feature type="domain" description="Retrotransposon gag" evidence="2">
    <location>
        <begin position="15"/>
        <end position="87"/>
    </location>
</feature>
<feature type="compositionally biased region" description="Low complexity" evidence="1">
    <location>
        <begin position="202"/>
        <end position="211"/>
    </location>
</feature>
<dbReference type="Pfam" id="PF03732">
    <property type="entry name" value="Retrotrans_gag"/>
    <property type="match status" value="1"/>
</dbReference>
<feature type="region of interest" description="Disordered" evidence="1">
    <location>
        <begin position="171"/>
        <end position="224"/>
    </location>
</feature>
<organism evidence="3 4">
    <name type="scientific">Phytophthora cactorum</name>
    <dbReference type="NCBI Taxonomy" id="29920"/>
    <lineage>
        <taxon>Eukaryota</taxon>
        <taxon>Sar</taxon>
        <taxon>Stramenopiles</taxon>
        <taxon>Oomycota</taxon>
        <taxon>Peronosporomycetes</taxon>
        <taxon>Peronosporales</taxon>
        <taxon>Peronosporaceae</taxon>
        <taxon>Phytophthora</taxon>
    </lineage>
</organism>
<comment type="caution">
    <text evidence="3">The sequence shown here is derived from an EMBL/GenBank/DDBJ whole genome shotgun (WGS) entry which is preliminary data.</text>
</comment>
<sequence>MKGTRTLPDEWCAAFELSLRDGAIHWFRQLPKKTRRKWKPLSQAFIDYYCTQYKQSPAARYYPATRERKEHICNYLNRLNEGKRLIAQGATQQLRYEGDSYRRGDARSRSKGRSEQDRSSRRERRDYDRRDRRDYGRRERHEHDRLREDTRRAPRVTFADAEERDWVAYLNGRGPNTQRASICRDGWSDSEDDVSGAGDLESSCSDGSSSDDSQRQLAATTRVNVGAPLKERTQGQIDASAGTTKQGEATVVNDLPLSAGSVITVAEASNRVWPAVEELWRWKSHVNSSY</sequence>
<evidence type="ECO:0000313" key="4">
    <source>
        <dbReference type="Proteomes" id="UP000688947"/>
    </source>
</evidence>
<evidence type="ECO:0000256" key="1">
    <source>
        <dbReference type="SAM" id="MobiDB-lite"/>
    </source>
</evidence>
<dbReference type="OrthoDB" id="134349at2759"/>
<feature type="region of interest" description="Disordered" evidence="1">
    <location>
        <begin position="96"/>
        <end position="147"/>
    </location>
</feature>
<dbReference type="Proteomes" id="UP000688947">
    <property type="component" value="Unassembled WGS sequence"/>
</dbReference>
<reference evidence="3" key="1">
    <citation type="submission" date="2021-01" db="EMBL/GenBank/DDBJ databases">
        <title>Phytophthora aleatoria, a newly-described species from Pinus radiata is distinct from Phytophthora cactorum isolates based on comparative genomics.</title>
        <authorList>
            <person name="Mcdougal R."/>
            <person name="Panda P."/>
            <person name="Williams N."/>
            <person name="Studholme D.J."/>
        </authorList>
    </citation>
    <scope>NUCLEOTIDE SEQUENCE</scope>
    <source>
        <strain evidence="3">NZFS 3830</strain>
    </source>
</reference>
<dbReference type="AlphaFoldDB" id="A0A8T1TLS7"/>
<proteinExistence type="predicted"/>
<evidence type="ECO:0000313" key="3">
    <source>
        <dbReference type="EMBL" id="KAG6941909.1"/>
    </source>
</evidence>
<protein>
    <recommendedName>
        <fullName evidence="2">Retrotransposon gag domain-containing protein</fullName>
    </recommendedName>
</protein>
<dbReference type="InterPro" id="IPR005162">
    <property type="entry name" value="Retrotrans_gag_dom"/>
</dbReference>
<evidence type="ECO:0000259" key="2">
    <source>
        <dbReference type="Pfam" id="PF03732"/>
    </source>
</evidence>
<gene>
    <name evidence="3" type="ORF">JG687_00019369</name>
</gene>
<dbReference type="VEuPathDB" id="FungiDB:PC110_g22228"/>
<dbReference type="EMBL" id="JAENGZ010003245">
    <property type="protein sequence ID" value="KAG6941909.1"/>
    <property type="molecule type" value="Genomic_DNA"/>
</dbReference>